<evidence type="ECO:0000313" key="2">
    <source>
        <dbReference type="EMBL" id="UUX35018.1"/>
    </source>
</evidence>
<dbReference type="PANTHER" id="PTHR43283">
    <property type="entry name" value="BETA-LACTAMASE-RELATED"/>
    <property type="match status" value="1"/>
</dbReference>
<protein>
    <submittedName>
        <fullName evidence="2">Beta-lactamase family protein</fullName>
    </submittedName>
</protein>
<reference evidence="2 3" key="1">
    <citation type="submission" date="2022-08" db="EMBL/GenBank/DDBJ databases">
        <title>Aerococcaceae sp. nov isolated from spoiled eye mask.</title>
        <authorList>
            <person name="Zhou G."/>
            <person name="Xie X.-B."/>
            <person name="Shi Q.-S."/>
            <person name="Wang Y.-S."/>
            <person name="Wen X."/>
            <person name="Peng H."/>
            <person name="Yang X.-J."/>
            <person name="Tao H.-B."/>
            <person name="Huang X.-M."/>
        </authorList>
    </citation>
    <scope>NUCLEOTIDE SEQUENCE [LARGE SCALE GENOMIC DNA]</scope>
    <source>
        <strain evidence="3">DM20194951</strain>
    </source>
</reference>
<dbReference type="Gene3D" id="3.40.710.10">
    <property type="entry name" value="DD-peptidase/beta-lactamase superfamily"/>
    <property type="match status" value="1"/>
</dbReference>
<proteinExistence type="predicted"/>
<keyword evidence="3" id="KW-1185">Reference proteome</keyword>
<gene>
    <name evidence="2" type="ORF">NRE15_05070</name>
</gene>
<sequence length="296" mass="33368">MLTEFIHAVNQSHHQVNAVFVVEAEGISAKYEWAQGKQNFHSIGKTFAALSLGFAINEKIIAWDERLADLYPNLVTVENQTTLKQIKISHLASMSMGQKEGQLMMDSRAGIQDKDWAHYVVNQPFDAEIGKHFTYTNAGFYLLVRALQQRTGQSMNAFFEKRLYQPLGIGDIEWEKDPLGYDFVAGGITTTTDTLVQIAKLFINEGVIHGQTVIDPKWLKAMAQPQNIYLEVGPYTDYYGYGLWGDSRRNYYRADGAFGQLVMVFPACKHAVVVASKEADNEALVDLVFKHIVTKF</sequence>
<organism evidence="2 3">
    <name type="scientific">Fundicoccus culcitae</name>
    <dbReference type="NCBI Taxonomy" id="2969821"/>
    <lineage>
        <taxon>Bacteria</taxon>
        <taxon>Bacillati</taxon>
        <taxon>Bacillota</taxon>
        <taxon>Bacilli</taxon>
        <taxon>Lactobacillales</taxon>
        <taxon>Aerococcaceae</taxon>
        <taxon>Fundicoccus</taxon>
    </lineage>
</organism>
<dbReference type="Pfam" id="PF00144">
    <property type="entry name" value="Beta-lactamase"/>
    <property type="match status" value="1"/>
</dbReference>
<dbReference type="PANTHER" id="PTHR43283:SF7">
    <property type="entry name" value="BETA-LACTAMASE-RELATED DOMAIN-CONTAINING PROTEIN"/>
    <property type="match status" value="1"/>
</dbReference>
<evidence type="ECO:0000313" key="3">
    <source>
        <dbReference type="Proteomes" id="UP001315967"/>
    </source>
</evidence>
<dbReference type="RefSeq" id="WP_313794510.1">
    <property type="nucleotide sequence ID" value="NZ_CP102453.1"/>
</dbReference>
<dbReference type="InterPro" id="IPR001466">
    <property type="entry name" value="Beta-lactam-related"/>
</dbReference>
<dbReference type="EMBL" id="CP102453">
    <property type="protein sequence ID" value="UUX35018.1"/>
    <property type="molecule type" value="Genomic_DNA"/>
</dbReference>
<feature type="domain" description="Beta-lactamase-related" evidence="1">
    <location>
        <begin position="41"/>
        <end position="281"/>
    </location>
</feature>
<dbReference type="SUPFAM" id="SSF56601">
    <property type="entry name" value="beta-lactamase/transpeptidase-like"/>
    <property type="match status" value="1"/>
</dbReference>
<dbReference type="InterPro" id="IPR050789">
    <property type="entry name" value="Diverse_Enzym_Activities"/>
</dbReference>
<name>A0ABY5P8E1_9LACT</name>
<dbReference type="Proteomes" id="UP001315967">
    <property type="component" value="Chromosome"/>
</dbReference>
<dbReference type="InterPro" id="IPR012338">
    <property type="entry name" value="Beta-lactam/transpept-like"/>
</dbReference>
<evidence type="ECO:0000259" key="1">
    <source>
        <dbReference type="Pfam" id="PF00144"/>
    </source>
</evidence>
<accession>A0ABY5P8E1</accession>